<feature type="compositionally biased region" description="Polar residues" evidence="2">
    <location>
        <begin position="49"/>
        <end position="67"/>
    </location>
</feature>
<feature type="domain" description="PH" evidence="3">
    <location>
        <begin position="699"/>
        <end position="807"/>
    </location>
</feature>
<evidence type="ECO:0000256" key="1">
    <source>
        <dbReference type="SAM" id="Coils"/>
    </source>
</evidence>
<evidence type="ECO:0000256" key="2">
    <source>
        <dbReference type="SAM" id="MobiDB-lite"/>
    </source>
</evidence>
<dbReference type="HOGENOM" id="CLU_005475_1_0_1"/>
<accession>F0WKB8</accession>
<keyword evidence="1" id="KW-0175">Coiled coil</keyword>
<dbReference type="EMBL" id="FR824176">
    <property type="protein sequence ID" value="CCA21722.1"/>
    <property type="molecule type" value="Genomic_DNA"/>
</dbReference>
<proteinExistence type="predicted"/>
<dbReference type="PROSITE" id="PS50003">
    <property type="entry name" value="PH_DOMAIN"/>
    <property type="match status" value="1"/>
</dbReference>
<evidence type="ECO:0000313" key="4">
    <source>
        <dbReference type="EMBL" id="CCA21722.1"/>
    </source>
</evidence>
<sequence length="839" mass="94568">MEMLREQEYDSEMRCLLDSIIETISNMKVNASMDIEGSETRTTKGHTMLDSTGSNNLGINTEESSTGVEEFRRSESQDDSLSDTKNMIAKVKYMRIRIGMRLTAIDGFSLVGFSFSEVIEKLRHAPRPLRITFADLTSGLKGRVKVRTFEPESAIEKTKNETIGKQNLVKSWYLKMMIMLELKWEIWKIQEEYIQQVKRNTACKYKGLLMQTHFERASTERLREELDNLDSELSLLEDTIQNLSLQADGVTESEELTKSVVLKAKNVTLEKEVLSGLEKITWYKEEHKSLSECLYHMESQLAALQAKSTNYKVSFPQKNIQVDQEGYTKEGFESFDCSIVEVGENIKLAQSNCEKEEEKANLIREEISELKQKLAAIDTLDYHGGGYSALTVAEARTKNTETKLCLIIETIGATLQSPTSDSSLVAAQLAEDEAISDVEFETRLRAVSSPLVPSLVLWNGAKCSDEIDEVITKEVGDSIYCTSTLFHDEGQGTSSGTRSRSSSLAVWRKISKRRHKSNIQRFESASTSDEVIADLNEHEPDQIREVQSTSDPLYMEPDIAKCGSGESSKIKLTDFNESHFASGLHNSAENGKSPLIPSHPVNQIQDNFESFLPDLQQTNLDLPHGSYCSEGTEGLGGHQIDLNRNAQNHQDKSEEKNIELAIELTGPVPTRRQSARDRTHSHAYAVESRFEVPVSQLRISKKCGILLKQRTLYQDKGVFKKISIRGALERWCEIDSSGVMLYYKREGDRNPRGRIELSDPTAEVTYEEMNSNSKNFTISTILKQVRFLTKDRADLIGWVEALQTTLNYFSHMRSSTLIPEAADQTNSADSENLRATLGF</sequence>
<reference evidence="4" key="1">
    <citation type="journal article" date="2011" name="PLoS Biol.">
        <title>Gene gain and loss during evolution of obligate parasitism in the white rust pathogen of Arabidopsis thaliana.</title>
        <authorList>
            <person name="Kemen E."/>
            <person name="Gardiner A."/>
            <person name="Schultz-Larsen T."/>
            <person name="Kemen A.C."/>
            <person name="Balmuth A.L."/>
            <person name="Robert-Seilaniantz A."/>
            <person name="Bailey K."/>
            <person name="Holub E."/>
            <person name="Studholme D.J."/>
            <person name="Maclean D."/>
            <person name="Jones J.D."/>
        </authorList>
    </citation>
    <scope>NUCLEOTIDE SEQUENCE</scope>
</reference>
<reference evidence="4" key="2">
    <citation type="submission" date="2011-02" db="EMBL/GenBank/DDBJ databases">
        <authorList>
            <person name="MacLean D."/>
        </authorList>
    </citation>
    <scope>NUCLEOTIDE SEQUENCE</scope>
</reference>
<dbReference type="InterPro" id="IPR001849">
    <property type="entry name" value="PH_domain"/>
</dbReference>
<dbReference type="Gene3D" id="2.30.29.30">
    <property type="entry name" value="Pleckstrin-homology domain (PH domain)/Phosphotyrosine-binding domain (PTB)"/>
    <property type="match status" value="1"/>
</dbReference>
<feature type="region of interest" description="Disordered" evidence="2">
    <location>
        <begin position="39"/>
        <end position="79"/>
    </location>
</feature>
<dbReference type="InterPro" id="IPR011993">
    <property type="entry name" value="PH-like_dom_sf"/>
</dbReference>
<organism evidence="4">
    <name type="scientific">Albugo laibachii Nc14</name>
    <dbReference type="NCBI Taxonomy" id="890382"/>
    <lineage>
        <taxon>Eukaryota</taxon>
        <taxon>Sar</taxon>
        <taxon>Stramenopiles</taxon>
        <taxon>Oomycota</taxon>
        <taxon>Peronosporomycetes</taxon>
        <taxon>Albuginales</taxon>
        <taxon>Albuginaceae</taxon>
        <taxon>Albugo</taxon>
    </lineage>
</organism>
<protein>
    <submittedName>
        <fullName evidence="4">Uncharacterized protein AlNc14C131G6970</fullName>
    </submittedName>
    <submittedName>
        <fullName evidence="5">Uncharacterized protein AlNc14C136G7087</fullName>
    </submittedName>
</protein>
<evidence type="ECO:0000259" key="3">
    <source>
        <dbReference type="PROSITE" id="PS50003"/>
    </source>
</evidence>
<dbReference type="AlphaFoldDB" id="F0WKB8"/>
<feature type="coiled-coil region" evidence="1">
    <location>
        <begin position="219"/>
        <end position="246"/>
    </location>
</feature>
<name>F0WKB8_9STRA</name>
<dbReference type="SUPFAM" id="SSF50729">
    <property type="entry name" value="PH domain-like"/>
    <property type="match status" value="1"/>
</dbReference>
<gene>
    <name evidence="4" type="primary">AlNc14C131G6970</name>
    <name evidence="5" type="synonym">AlNc14C136G7087</name>
    <name evidence="4" type="ORF">ALNC14_078650</name>
    <name evidence="5" type="ORF">ALNC14_079960</name>
</gene>
<evidence type="ECO:0000313" key="5">
    <source>
        <dbReference type="EMBL" id="CCA21853.1"/>
    </source>
</evidence>
<dbReference type="SMART" id="SM00233">
    <property type="entry name" value="PH"/>
    <property type="match status" value="1"/>
</dbReference>
<dbReference type="EMBL" id="FR824181">
    <property type="protein sequence ID" value="CCA21853.1"/>
    <property type="molecule type" value="Genomic_DNA"/>
</dbReference>
<feature type="region of interest" description="Disordered" evidence="2">
    <location>
        <begin position="537"/>
        <end position="556"/>
    </location>
</feature>
<feature type="coiled-coil region" evidence="1">
    <location>
        <begin position="339"/>
        <end position="373"/>
    </location>
</feature>